<feature type="domain" description="Methylguanine DNA methyltransferase ribonuclease-like" evidence="11">
    <location>
        <begin position="3"/>
        <end position="71"/>
    </location>
</feature>
<dbReference type="InterPro" id="IPR008332">
    <property type="entry name" value="MethylG_MeTrfase_N"/>
</dbReference>
<dbReference type="PANTHER" id="PTHR10815:SF5">
    <property type="entry name" value="METHYLATED-DNA--PROTEIN-CYSTEINE METHYLTRANSFERASE"/>
    <property type="match status" value="1"/>
</dbReference>
<dbReference type="SUPFAM" id="SSF53155">
    <property type="entry name" value="Methylated DNA-protein cysteine methyltransferase domain"/>
    <property type="match status" value="1"/>
</dbReference>
<dbReference type="CDD" id="cd06445">
    <property type="entry name" value="ATase"/>
    <property type="match status" value="1"/>
</dbReference>
<dbReference type="GO" id="GO:0006307">
    <property type="term" value="P:DNA alkylation repair"/>
    <property type="evidence" value="ECO:0007669"/>
    <property type="project" value="UniProtKB-UniRule"/>
</dbReference>
<dbReference type="InterPro" id="IPR036388">
    <property type="entry name" value="WH-like_DNA-bd_sf"/>
</dbReference>
<dbReference type="GO" id="GO:0005737">
    <property type="term" value="C:cytoplasm"/>
    <property type="evidence" value="ECO:0007669"/>
    <property type="project" value="UniProtKB-SubCell"/>
</dbReference>
<organism evidence="12 13">
    <name type="scientific">SAR86 cluster bacterium</name>
    <dbReference type="NCBI Taxonomy" id="2030880"/>
    <lineage>
        <taxon>Bacteria</taxon>
        <taxon>Pseudomonadati</taxon>
        <taxon>Pseudomonadota</taxon>
        <taxon>Gammaproteobacteria</taxon>
        <taxon>SAR86 cluster</taxon>
    </lineage>
</organism>
<evidence type="ECO:0000256" key="8">
    <source>
        <dbReference type="ARBA" id="ARBA00049348"/>
    </source>
</evidence>
<dbReference type="SUPFAM" id="SSF46767">
    <property type="entry name" value="Methylated DNA-protein cysteine methyltransferase, C-terminal domain"/>
    <property type="match status" value="1"/>
</dbReference>
<comment type="similarity">
    <text evidence="2 9">Belongs to the MGMT family.</text>
</comment>
<reference evidence="13" key="1">
    <citation type="submission" date="2017-08" db="EMBL/GenBank/DDBJ databases">
        <title>A dynamic microbial community with high functional redundancy inhabits the cold, oxic subseafloor aquifer.</title>
        <authorList>
            <person name="Tully B.J."/>
            <person name="Wheat C.G."/>
            <person name="Glazer B.T."/>
            <person name="Huber J.A."/>
        </authorList>
    </citation>
    <scope>NUCLEOTIDE SEQUENCE [LARGE SCALE GENOMIC DNA]</scope>
</reference>
<evidence type="ECO:0000313" key="13">
    <source>
        <dbReference type="Proteomes" id="UP000218767"/>
    </source>
</evidence>
<evidence type="ECO:0000259" key="11">
    <source>
        <dbReference type="Pfam" id="PF02870"/>
    </source>
</evidence>
<protein>
    <recommendedName>
        <fullName evidence="9">Methylated-DNA--protein-cysteine methyltransferase</fullName>
        <ecNumber evidence="9">2.1.1.63</ecNumber>
    </recommendedName>
    <alternativeName>
        <fullName evidence="9">6-O-methylguanine-DNA methyltransferase</fullName>
        <shortName evidence="9">MGMT</shortName>
    </alternativeName>
    <alternativeName>
        <fullName evidence="9">O-6-methylguanine-DNA-alkyltransferase</fullName>
    </alternativeName>
</protein>
<evidence type="ECO:0000256" key="2">
    <source>
        <dbReference type="ARBA" id="ARBA00008711"/>
    </source>
</evidence>
<keyword evidence="7 9" id="KW-0234">DNA repair</keyword>
<comment type="caution">
    <text evidence="12">The sequence shown here is derived from an EMBL/GenBank/DDBJ whole genome shotgun (WGS) entry which is preliminary data.</text>
</comment>
<dbReference type="Gene3D" id="3.30.160.70">
    <property type="entry name" value="Methylated DNA-protein cysteine methyltransferase domain"/>
    <property type="match status" value="1"/>
</dbReference>
<comment type="function">
    <text evidence="9">Involved in the cellular defense against the biological effects of O6-methylguanine (O6-MeG) and O4-methylthymine (O4-MeT) in DNA. Repairs the methylated nucleobase in DNA by stoichiometrically transferring the methyl group to a cysteine residue in the enzyme. This is a suicide reaction: the enzyme is irreversibly inactivated.</text>
</comment>
<dbReference type="PROSITE" id="PS00374">
    <property type="entry name" value="MGMT"/>
    <property type="match status" value="1"/>
</dbReference>
<evidence type="ECO:0000256" key="1">
    <source>
        <dbReference type="ARBA" id="ARBA00001286"/>
    </source>
</evidence>
<comment type="catalytic activity">
    <reaction evidence="8 9">
        <text>a 6-O-methyl-2'-deoxyguanosine in DNA + L-cysteinyl-[protein] = S-methyl-L-cysteinyl-[protein] + a 2'-deoxyguanosine in DNA</text>
        <dbReference type="Rhea" id="RHEA:24000"/>
        <dbReference type="Rhea" id="RHEA-COMP:10131"/>
        <dbReference type="Rhea" id="RHEA-COMP:10132"/>
        <dbReference type="Rhea" id="RHEA-COMP:11367"/>
        <dbReference type="Rhea" id="RHEA-COMP:11368"/>
        <dbReference type="ChEBI" id="CHEBI:29950"/>
        <dbReference type="ChEBI" id="CHEBI:82612"/>
        <dbReference type="ChEBI" id="CHEBI:85445"/>
        <dbReference type="ChEBI" id="CHEBI:85448"/>
        <dbReference type="EC" id="2.1.1.63"/>
    </reaction>
</comment>
<dbReference type="NCBIfam" id="TIGR00589">
    <property type="entry name" value="ogt"/>
    <property type="match status" value="1"/>
</dbReference>
<dbReference type="InterPro" id="IPR036631">
    <property type="entry name" value="MGMT_N_sf"/>
</dbReference>
<dbReference type="AlphaFoldDB" id="A0A2A4X5A1"/>
<evidence type="ECO:0000256" key="5">
    <source>
        <dbReference type="ARBA" id="ARBA00022679"/>
    </source>
</evidence>
<keyword evidence="3 9" id="KW-0963">Cytoplasm</keyword>
<comment type="catalytic activity">
    <reaction evidence="1 9">
        <text>a 4-O-methyl-thymidine in DNA + L-cysteinyl-[protein] = a thymidine in DNA + S-methyl-L-cysteinyl-[protein]</text>
        <dbReference type="Rhea" id="RHEA:53428"/>
        <dbReference type="Rhea" id="RHEA-COMP:10131"/>
        <dbReference type="Rhea" id="RHEA-COMP:10132"/>
        <dbReference type="Rhea" id="RHEA-COMP:13555"/>
        <dbReference type="Rhea" id="RHEA-COMP:13556"/>
        <dbReference type="ChEBI" id="CHEBI:29950"/>
        <dbReference type="ChEBI" id="CHEBI:82612"/>
        <dbReference type="ChEBI" id="CHEBI:137386"/>
        <dbReference type="ChEBI" id="CHEBI:137387"/>
        <dbReference type="EC" id="2.1.1.63"/>
    </reaction>
</comment>
<dbReference type="Pfam" id="PF02870">
    <property type="entry name" value="Methyltransf_1N"/>
    <property type="match status" value="1"/>
</dbReference>
<comment type="miscellaneous">
    <text evidence="9">This enzyme catalyzes only one turnover and therefore is not strictly catalytic. According to one definition, an enzyme is a biocatalyst that acts repeatedly and over many reaction cycles.</text>
</comment>
<dbReference type="Proteomes" id="UP000218767">
    <property type="component" value="Unassembled WGS sequence"/>
</dbReference>
<dbReference type="GO" id="GO:0032259">
    <property type="term" value="P:methylation"/>
    <property type="evidence" value="ECO:0007669"/>
    <property type="project" value="UniProtKB-KW"/>
</dbReference>
<proteinExistence type="inferred from homology"/>
<feature type="active site" description="Nucleophile; methyl group acceptor" evidence="9">
    <location>
        <position position="128"/>
    </location>
</feature>
<gene>
    <name evidence="12" type="ORF">COB20_07140</name>
</gene>
<comment type="subcellular location">
    <subcellularLocation>
        <location evidence="9">Cytoplasm</location>
    </subcellularLocation>
</comment>
<dbReference type="InterPro" id="IPR023546">
    <property type="entry name" value="MGMT"/>
</dbReference>
<dbReference type="EC" id="2.1.1.63" evidence="9"/>
<keyword evidence="5 9" id="KW-0808">Transferase</keyword>
<name>A0A2A4X5A1_9GAMM</name>
<dbReference type="HAMAP" id="MF_00772">
    <property type="entry name" value="OGT"/>
    <property type="match status" value="1"/>
</dbReference>
<sequence length="166" mass="18114">MTMFYHYHNTSIGELLLAGDGDYLSLLGFPSGKMQRRHEPEWTKDGAPFKEVCFQLDAYFSGGLQEFDLPLMPKGTAFQESVWNALTEIPYGETWSYGQLAANIGKPKASRAVGAANGVNPIPVIIPCHRVIGSSGKLTGFGGGIETKQYLLELESGQIAPRLNFA</sequence>
<feature type="domain" description="Methylated-DNA-[protein]-cysteine S-methyltransferase DNA binding" evidence="10">
    <location>
        <begin position="77"/>
        <end position="156"/>
    </location>
</feature>
<accession>A0A2A4X5A1</accession>
<dbReference type="FunFam" id="1.10.10.10:FF:000214">
    <property type="entry name" value="Methylated-DNA--protein-cysteine methyltransferase"/>
    <property type="match status" value="1"/>
</dbReference>
<dbReference type="Pfam" id="PF01035">
    <property type="entry name" value="DNA_binding_1"/>
    <property type="match status" value="1"/>
</dbReference>
<evidence type="ECO:0000256" key="4">
    <source>
        <dbReference type="ARBA" id="ARBA00022603"/>
    </source>
</evidence>
<keyword evidence="6 9" id="KW-0227">DNA damage</keyword>
<evidence type="ECO:0000256" key="6">
    <source>
        <dbReference type="ARBA" id="ARBA00022763"/>
    </source>
</evidence>
<dbReference type="EMBL" id="NVUL01000043">
    <property type="protein sequence ID" value="PCI77686.1"/>
    <property type="molecule type" value="Genomic_DNA"/>
</dbReference>
<dbReference type="InterPro" id="IPR036217">
    <property type="entry name" value="MethylDNA_cys_MeTrfase_DNAb"/>
</dbReference>
<keyword evidence="4 9" id="KW-0489">Methyltransferase</keyword>
<dbReference type="InterPro" id="IPR001497">
    <property type="entry name" value="MethylDNA_cys_MeTrfase_AS"/>
</dbReference>
<evidence type="ECO:0000256" key="3">
    <source>
        <dbReference type="ARBA" id="ARBA00022490"/>
    </source>
</evidence>
<evidence type="ECO:0000256" key="7">
    <source>
        <dbReference type="ARBA" id="ARBA00023204"/>
    </source>
</evidence>
<evidence type="ECO:0000256" key="9">
    <source>
        <dbReference type="HAMAP-Rule" id="MF_00772"/>
    </source>
</evidence>
<dbReference type="Gene3D" id="1.10.10.10">
    <property type="entry name" value="Winged helix-like DNA-binding domain superfamily/Winged helix DNA-binding domain"/>
    <property type="match status" value="1"/>
</dbReference>
<dbReference type="GO" id="GO:0003908">
    <property type="term" value="F:methylated-DNA-[protein]-cysteine S-methyltransferase activity"/>
    <property type="evidence" value="ECO:0007669"/>
    <property type="project" value="UniProtKB-UniRule"/>
</dbReference>
<dbReference type="InterPro" id="IPR014048">
    <property type="entry name" value="MethylDNA_cys_MeTrfase_DNA-bd"/>
</dbReference>
<evidence type="ECO:0000313" key="12">
    <source>
        <dbReference type="EMBL" id="PCI77686.1"/>
    </source>
</evidence>
<evidence type="ECO:0000259" key="10">
    <source>
        <dbReference type="Pfam" id="PF01035"/>
    </source>
</evidence>
<dbReference type="PANTHER" id="PTHR10815">
    <property type="entry name" value="METHYLATED-DNA--PROTEIN-CYSTEINE METHYLTRANSFERASE"/>
    <property type="match status" value="1"/>
</dbReference>